<keyword evidence="14" id="KW-1133">Transmembrane helix</keyword>
<dbReference type="FunFam" id="2.10.70.10:FF:000042">
    <property type="entry name" value="Membrane cofactor protein"/>
    <property type="match status" value="1"/>
</dbReference>
<evidence type="ECO:0000313" key="17">
    <source>
        <dbReference type="EMBL" id="KAF6396342.1"/>
    </source>
</evidence>
<comment type="function">
    <text evidence="11">Acts as a cofactor for complement factor I, a serine protease which protects autologous cells against complement-mediated injury by cleaving C3b and C4b deposited on host tissue. May be involved in the fusion of the spermatozoa with the oocyte during fertilization.</text>
</comment>
<dbReference type="SUPFAM" id="SSF57535">
    <property type="entry name" value="Complement control module/SCR domain"/>
    <property type="match status" value="4"/>
</dbReference>
<gene>
    <name evidence="17" type="ORF">HJG63_002466</name>
</gene>
<comment type="subcellular location">
    <subcellularLocation>
        <location evidence="11">Cytoplasmic vesicle</location>
        <location evidence="11">Secretory vesicle</location>
        <location evidence="11">Acrosome inner membrane</location>
    </subcellularLocation>
    <subcellularLocation>
        <location evidence="1">Membrane</location>
        <topology evidence="1">Single-pass membrane protein</topology>
    </subcellularLocation>
</comment>
<organism evidence="17 18">
    <name type="scientific">Rousettus aegyptiacus</name>
    <name type="common">Egyptian fruit bat</name>
    <name type="synonym">Pteropus aegyptiacus</name>
    <dbReference type="NCBI Taxonomy" id="9407"/>
    <lineage>
        <taxon>Eukaryota</taxon>
        <taxon>Metazoa</taxon>
        <taxon>Chordata</taxon>
        <taxon>Craniata</taxon>
        <taxon>Vertebrata</taxon>
        <taxon>Euteleostomi</taxon>
        <taxon>Mammalia</taxon>
        <taxon>Eutheria</taxon>
        <taxon>Laurasiatheria</taxon>
        <taxon>Chiroptera</taxon>
        <taxon>Yinpterochiroptera</taxon>
        <taxon>Pteropodoidea</taxon>
        <taxon>Pteropodidae</taxon>
        <taxon>Rousettinae</taxon>
        <taxon>Rousettus</taxon>
    </lineage>
</organism>
<dbReference type="PANTHER" id="PTHR19325">
    <property type="entry name" value="COMPLEMENT COMPONENT-RELATED SUSHI DOMAIN-CONTAINING"/>
    <property type="match status" value="1"/>
</dbReference>
<feature type="domain" description="Sushi" evidence="16">
    <location>
        <begin position="168"/>
        <end position="233"/>
    </location>
</feature>
<dbReference type="Gene3D" id="2.10.70.10">
    <property type="entry name" value="Complement Module, domain 1"/>
    <property type="match status" value="4"/>
</dbReference>
<keyword evidence="5" id="KW-0677">Repeat</keyword>
<dbReference type="InterPro" id="IPR000436">
    <property type="entry name" value="Sushi_SCR_CCP_dom"/>
</dbReference>
<feature type="domain" description="Sushi" evidence="16">
    <location>
        <begin position="105"/>
        <end position="167"/>
    </location>
</feature>
<evidence type="ECO:0000256" key="5">
    <source>
        <dbReference type="ARBA" id="ARBA00022737"/>
    </source>
</evidence>
<keyword evidence="6 11" id="KW-0472">Membrane</keyword>
<evidence type="ECO:0000256" key="4">
    <source>
        <dbReference type="ARBA" id="ARBA00022729"/>
    </source>
</evidence>
<feature type="transmembrane region" description="Helical" evidence="14">
    <location>
        <begin position="357"/>
        <end position="381"/>
    </location>
</feature>
<keyword evidence="9 11" id="KW-0278">Fertilization</keyword>
<dbReference type="Pfam" id="PF00084">
    <property type="entry name" value="Sushi"/>
    <property type="match status" value="4"/>
</dbReference>
<evidence type="ECO:0000256" key="11">
    <source>
        <dbReference type="PIRNR" id="PIRNR037971"/>
    </source>
</evidence>
<evidence type="ECO:0000256" key="3">
    <source>
        <dbReference type="ARBA" id="ARBA00022659"/>
    </source>
</evidence>
<accession>A0A7J8BCE4</accession>
<dbReference type="PROSITE" id="PS50923">
    <property type="entry name" value="SUSHI"/>
    <property type="match status" value="4"/>
</dbReference>
<evidence type="ECO:0000256" key="2">
    <source>
        <dbReference type="ARBA" id="ARBA00017517"/>
    </source>
</evidence>
<comment type="caution">
    <text evidence="12">Lacks conserved residue(s) required for the propagation of feature annotation.</text>
</comment>
<feature type="disulfide bond" evidence="12">
    <location>
        <begin position="264"/>
        <end position="291"/>
    </location>
</feature>
<evidence type="ECO:0000256" key="1">
    <source>
        <dbReference type="ARBA" id="ARBA00004167"/>
    </source>
</evidence>
<feature type="domain" description="Sushi" evidence="16">
    <location>
        <begin position="41"/>
        <end position="104"/>
    </location>
</feature>
<evidence type="ECO:0000256" key="10">
    <source>
        <dbReference type="ARBA" id="ARBA00047055"/>
    </source>
</evidence>
<comment type="caution">
    <text evidence="17">The sequence shown here is derived from an EMBL/GenBank/DDBJ whole genome shotgun (WGS) entry which is preliminary data.</text>
</comment>
<feature type="signal peptide" evidence="15">
    <location>
        <begin position="1"/>
        <end position="42"/>
    </location>
</feature>
<keyword evidence="3 12" id="KW-0768">Sushi</keyword>
<evidence type="ECO:0000256" key="9">
    <source>
        <dbReference type="ARBA" id="ARBA00023279"/>
    </source>
</evidence>
<dbReference type="InterPro" id="IPR050350">
    <property type="entry name" value="Compl-Cell_Adhes-Reg"/>
</dbReference>
<proteinExistence type="predicted"/>
<keyword evidence="18" id="KW-1185">Reference proteome</keyword>
<dbReference type="GO" id="GO:0009986">
    <property type="term" value="C:cell surface"/>
    <property type="evidence" value="ECO:0007669"/>
    <property type="project" value="InterPro"/>
</dbReference>
<evidence type="ECO:0000256" key="8">
    <source>
        <dbReference type="ARBA" id="ARBA00023180"/>
    </source>
</evidence>
<dbReference type="AlphaFoldDB" id="A0A7J8BCE4"/>
<keyword evidence="14" id="KW-0812">Transmembrane</keyword>
<sequence>MTASAALRPAPHRLLGSPFDSWSFLGILLMALVLLLPTSSDACDVLPRYESMMLKGVSKDNYLPGEQIEFKCRPGYTPIIPALSTSAVCQPDNTWTPLQEACTGKLCQQLDDPVNGQVAYVNGSYKFGSQAHYICNEGFFLLGTKILYCELSGNTVDWSDTPPQCEKILCQPPGTITNGKYTNSHKDVFEYNEVVTYSCNPSQGPDEYSLIGEPRLICSGKNRWSGNPPECKVVKCPYPVVQNGIQVSGFGRKYNYNAMVRFECVQGFQLKGSDTIVCGVNSTWEPAIPQCVKVSASPSAKPTISSVSGANPVPTKPPVSSDPVSTPPSTKPTISSVSGANTSVPNRPPASNYPDNGLIAVIVLTVVAGIVLVGTCVYKFLHIRNR</sequence>
<evidence type="ECO:0000256" key="15">
    <source>
        <dbReference type="SAM" id="SignalP"/>
    </source>
</evidence>
<dbReference type="Proteomes" id="UP000593571">
    <property type="component" value="Unassembled WGS sequence"/>
</dbReference>
<dbReference type="GO" id="GO:0007338">
    <property type="term" value="P:single fertilization"/>
    <property type="evidence" value="ECO:0007669"/>
    <property type="project" value="UniProtKB-UniRule"/>
</dbReference>
<dbReference type="PIRSF" id="PIRSF037971">
    <property type="entry name" value="TLX_CD46"/>
    <property type="match status" value="1"/>
</dbReference>
<evidence type="ECO:0000313" key="18">
    <source>
        <dbReference type="Proteomes" id="UP000593571"/>
    </source>
</evidence>
<dbReference type="EMBL" id="JACASE010000017">
    <property type="protein sequence ID" value="KAF6396342.1"/>
    <property type="molecule type" value="Genomic_DNA"/>
</dbReference>
<keyword evidence="4 15" id="KW-0732">Signal</keyword>
<feature type="region of interest" description="Disordered" evidence="13">
    <location>
        <begin position="303"/>
        <end position="349"/>
    </location>
</feature>
<dbReference type="PANTHER" id="PTHR19325:SF521">
    <property type="entry name" value="MEMBRANE COFACTOR PROTEIN"/>
    <property type="match status" value="1"/>
</dbReference>
<evidence type="ECO:0000256" key="7">
    <source>
        <dbReference type="ARBA" id="ARBA00023157"/>
    </source>
</evidence>
<keyword evidence="7 12" id="KW-1015">Disulfide bond</keyword>
<feature type="domain" description="Sushi" evidence="16">
    <location>
        <begin position="234"/>
        <end position="293"/>
    </location>
</feature>
<dbReference type="FunFam" id="2.10.70.10:FF:000014">
    <property type="entry name" value="Membrane cofactor protein"/>
    <property type="match status" value="1"/>
</dbReference>
<dbReference type="InterPro" id="IPR017341">
    <property type="entry name" value="CD46"/>
</dbReference>
<evidence type="ECO:0000256" key="12">
    <source>
        <dbReference type="PROSITE-ProRule" id="PRU00302"/>
    </source>
</evidence>
<evidence type="ECO:0000256" key="6">
    <source>
        <dbReference type="ARBA" id="ARBA00023136"/>
    </source>
</evidence>
<evidence type="ECO:0000256" key="13">
    <source>
        <dbReference type="SAM" id="MobiDB-lite"/>
    </source>
</evidence>
<feature type="chain" id="PRO_5029716992" description="Membrane cofactor protein" evidence="15">
    <location>
        <begin position="43"/>
        <end position="386"/>
    </location>
</feature>
<evidence type="ECO:0000256" key="14">
    <source>
        <dbReference type="SAM" id="Phobius"/>
    </source>
</evidence>
<evidence type="ECO:0000259" key="16">
    <source>
        <dbReference type="PROSITE" id="PS50923"/>
    </source>
</evidence>
<dbReference type="GO" id="GO:0002079">
    <property type="term" value="C:inner acrosomal membrane"/>
    <property type="evidence" value="ECO:0007669"/>
    <property type="project" value="UniProtKB-SubCell"/>
</dbReference>
<keyword evidence="8" id="KW-0325">Glycoprotein</keyword>
<dbReference type="InterPro" id="IPR035976">
    <property type="entry name" value="Sushi/SCR/CCP_sf"/>
</dbReference>
<protein>
    <recommendedName>
        <fullName evidence="2 11">Membrane cofactor protein</fullName>
    </recommendedName>
</protein>
<reference evidence="17 18" key="1">
    <citation type="journal article" date="2020" name="Nature">
        <title>Six reference-quality genomes reveal evolution of bat adaptations.</title>
        <authorList>
            <person name="Jebb D."/>
            <person name="Huang Z."/>
            <person name="Pippel M."/>
            <person name="Hughes G.M."/>
            <person name="Lavrichenko K."/>
            <person name="Devanna P."/>
            <person name="Winkler S."/>
            <person name="Jermiin L.S."/>
            <person name="Skirmuntt E.C."/>
            <person name="Katzourakis A."/>
            <person name="Burkitt-Gray L."/>
            <person name="Ray D.A."/>
            <person name="Sullivan K.A.M."/>
            <person name="Roscito J.G."/>
            <person name="Kirilenko B.M."/>
            <person name="Davalos L.M."/>
            <person name="Corthals A.P."/>
            <person name="Power M.L."/>
            <person name="Jones G."/>
            <person name="Ransome R.D."/>
            <person name="Dechmann D.K.N."/>
            <person name="Locatelli A.G."/>
            <person name="Puechmaille S.J."/>
            <person name="Fedrigo O."/>
            <person name="Jarvis E.D."/>
            <person name="Hiller M."/>
            <person name="Vernes S.C."/>
            <person name="Myers E.W."/>
            <person name="Teeling E.C."/>
        </authorList>
    </citation>
    <scope>NUCLEOTIDE SEQUENCE [LARGE SCALE GENOMIC DNA]</scope>
    <source>
        <strain evidence="17">MRouAeg1</strain>
        <tissue evidence="17">Muscle</tissue>
    </source>
</reference>
<name>A0A7J8BCE4_ROUAE</name>
<dbReference type="CDD" id="cd00033">
    <property type="entry name" value="CCP"/>
    <property type="match status" value="4"/>
</dbReference>
<comment type="subunit">
    <text evidence="10">Interacts with C3b. Interacts with C4b. Interacts with moesin/MSN.</text>
</comment>
<dbReference type="SMART" id="SM00032">
    <property type="entry name" value="CCP"/>
    <property type="match status" value="4"/>
</dbReference>